<keyword evidence="2 7" id="KW-0732">Signal</keyword>
<keyword evidence="5" id="KW-0813">Transport</keyword>
<feature type="region of interest" description="Disordered" evidence="6">
    <location>
        <begin position="498"/>
        <end position="589"/>
    </location>
</feature>
<dbReference type="STRING" id="1851148.SMSP2_02376"/>
<dbReference type="InterPro" id="IPR038591">
    <property type="entry name" value="NolW-like_sf"/>
</dbReference>
<dbReference type="Proteomes" id="UP000188181">
    <property type="component" value="Chromosome"/>
</dbReference>
<protein>
    <submittedName>
        <fullName evidence="10">Type IV pilus biogenesis and competence protein PilQ</fullName>
    </submittedName>
</protein>
<dbReference type="OrthoDB" id="9779724at2"/>
<dbReference type="InterPro" id="IPR005644">
    <property type="entry name" value="NolW-like"/>
</dbReference>
<evidence type="ECO:0000256" key="5">
    <source>
        <dbReference type="RuleBase" id="RU004004"/>
    </source>
</evidence>
<evidence type="ECO:0000313" key="11">
    <source>
        <dbReference type="Proteomes" id="UP000188181"/>
    </source>
</evidence>
<organism evidence="10 11">
    <name type="scientific">Limihaloglobus sulfuriphilus</name>
    <dbReference type="NCBI Taxonomy" id="1851148"/>
    <lineage>
        <taxon>Bacteria</taxon>
        <taxon>Pseudomonadati</taxon>
        <taxon>Planctomycetota</taxon>
        <taxon>Phycisphaerae</taxon>
        <taxon>Sedimentisphaerales</taxon>
        <taxon>Sedimentisphaeraceae</taxon>
        <taxon>Limihaloglobus</taxon>
    </lineage>
</organism>
<gene>
    <name evidence="10" type="primary">pilQ_2</name>
    <name evidence="10" type="ORF">SMSP2_02376</name>
</gene>
<evidence type="ECO:0000256" key="3">
    <source>
        <dbReference type="ARBA" id="ARBA00023136"/>
    </source>
</evidence>
<dbReference type="EMBL" id="CP019646">
    <property type="protein sequence ID" value="AQQ71997.1"/>
    <property type="molecule type" value="Genomic_DNA"/>
</dbReference>
<proteinExistence type="inferred from homology"/>
<dbReference type="PANTHER" id="PTHR30332:SF24">
    <property type="entry name" value="SECRETIN GSPD-RELATED"/>
    <property type="match status" value="1"/>
</dbReference>
<keyword evidence="11" id="KW-1185">Reference proteome</keyword>
<dbReference type="GO" id="GO:0009306">
    <property type="term" value="P:protein secretion"/>
    <property type="evidence" value="ECO:0007669"/>
    <property type="project" value="InterPro"/>
</dbReference>
<dbReference type="AlphaFoldDB" id="A0A1Q2MI71"/>
<evidence type="ECO:0000256" key="7">
    <source>
        <dbReference type="SAM" id="SignalP"/>
    </source>
</evidence>
<reference evidence="11" key="1">
    <citation type="submission" date="2017-02" db="EMBL/GenBank/DDBJ databases">
        <title>Comparative genomics and description of representatives of a novel lineage of planctomycetes thriving in anoxic sediments.</title>
        <authorList>
            <person name="Spring S."/>
            <person name="Bunk B."/>
            <person name="Sproer C."/>
        </authorList>
    </citation>
    <scope>NUCLEOTIDE SEQUENCE [LARGE SCALE GENOMIC DNA]</scope>
    <source>
        <strain evidence="11">SM-Chi-D1</strain>
    </source>
</reference>
<dbReference type="GO" id="GO:0015627">
    <property type="term" value="C:type II protein secretion system complex"/>
    <property type="evidence" value="ECO:0007669"/>
    <property type="project" value="TreeGrafter"/>
</dbReference>
<dbReference type="Gene3D" id="3.30.1370.120">
    <property type="match status" value="1"/>
</dbReference>
<evidence type="ECO:0000256" key="1">
    <source>
        <dbReference type="ARBA" id="ARBA00004370"/>
    </source>
</evidence>
<name>A0A1Q2MI71_9BACT</name>
<evidence type="ECO:0000313" key="10">
    <source>
        <dbReference type="EMBL" id="AQQ71997.1"/>
    </source>
</evidence>
<comment type="subcellular location">
    <subcellularLocation>
        <location evidence="5">Cell outer membrane</location>
    </subcellularLocation>
    <subcellularLocation>
        <location evidence="1">Membrane</location>
    </subcellularLocation>
</comment>
<sequence precursor="true">MLQKKLRWFLVTLTAICCFSGILSAEEVQEQEKYVSELDAKLAQKITVDFSETPIEDVLRIVAMEANIDVVKSPSVTGLVNATLNNVPVGEVLDNILAVHNYGYIRTKNMIRVVPKSEMVDTIEKIISRVYRITYADVKEVEKAVAKIISKDGSVSANPGTSNIIVTDVESRIEAVDLFIDEVDRVTQQVIVEVRIYDVTDNENFNLDMKWDGGRMTLNSAGEPVAQSTGGGISYVDEVVPGGAAPGAPPAQGSTKRADPYTAGSFDRTNGGQIRLGVFNDSISIDMLFSMLHSQGYAKLLANPSIMVLDNETAHFEIVEEIPYKDVQESSGGGSMTTTEFKEVGVQLEVTPHITRDEMLRLHIMPEFGIAEEQERNPITNEPIVPTVHTRRLDTIALLQSGSTVILGGLKQYKSGKDYYKTPVLGDTPLIKHLFRSETESMSVTELLIFITPVIVKEDMSNTIKGMNKYEHTQIAAPVLHGKTRFGRDIEADEYENLEQQSAETGEAVEEEYISSEQSWQEPDEAEQPQESAVQINDVSQDDSGTAEAAVNQPPQIEADPQEQDQQPAGVVYTIDPDAQNAEQEPNDE</sequence>
<feature type="domain" description="Type II/III secretion system secretin-like" evidence="8">
    <location>
        <begin position="292"/>
        <end position="457"/>
    </location>
</feature>
<dbReference type="GO" id="GO:0009279">
    <property type="term" value="C:cell outer membrane"/>
    <property type="evidence" value="ECO:0007669"/>
    <property type="project" value="UniProtKB-SubCell"/>
</dbReference>
<evidence type="ECO:0000256" key="6">
    <source>
        <dbReference type="SAM" id="MobiDB-lite"/>
    </source>
</evidence>
<keyword evidence="3" id="KW-0472">Membrane</keyword>
<dbReference type="Pfam" id="PF03958">
    <property type="entry name" value="Secretin_N"/>
    <property type="match status" value="1"/>
</dbReference>
<dbReference type="InterPro" id="IPR050810">
    <property type="entry name" value="Bact_Secretion_Sys_Channel"/>
</dbReference>
<dbReference type="KEGG" id="pbas:SMSP2_02376"/>
<evidence type="ECO:0000256" key="2">
    <source>
        <dbReference type="ARBA" id="ARBA00022729"/>
    </source>
</evidence>
<accession>A0A1Q2MI71</accession>
<dbReference type="PRINTS" id="PR00811">
    <property type="entry name" value="BCTERIALGSPD"/>
</dbReference>
<evidence type="ECO:0000256" key="4">
    <source>
        <dbReference type="RuleBase" id="RU004003"/>
    </source>
</evidence>
<dbReference type="RefSeq" id="WP_146684232.1">
    <property type="nucleotide sequence ID" value="NZ_CP019646.1"/>
</dbReference>
<evidence type="ECO:0000259" key="9">
    <source>
        <dbReference type="Pfam" id="PF03958"/>
    </source>
</evidence>
<dbReference type="Gene3D" id="3.30.1370.130">
    <property type="match status" value="1"/>
</dbReference>
<dbReference type="Pfam" id="PF00263">
    <property type="entry name" value="Secretin"/>
    <property type="match status" value="1"/>
</dbReference>
<evidence type="ECO:0000259" key="8">
    <source>
        <dbReference type="Pfam" id="PF00263"/>
    </source>
</evidence>
<feature type="signal peptide" evidence="7">
    <location>
        <begin position="1"/>
        <end position="25"/>
    </location>
</feature>
<feature type="chain" id="PRO_5013270089" evidence="7">
    <location>
        <begin position="26"/>
        <end position="589"/>
    </location>
</feature>
<comment type="similarity">
    <text evidence="4">Belongs to the bacterial secretin family.</text>
</comment>
<feature type="domain" description="NolW-like" evidence="9">
    <location>
        <begin position="128"/>
        <end position="186"/>
    </location>
</feature>
<dbReference type="InterPro" id="IPR004846">
    <property type="entry name" value="T2SS/T3SS_dom"/>
</dbReference>
<dbReference type="InterPro" id="IPR001775">
    <property type="entry name" value="GspD/PilQ"/>
</dbReference>
<dbReference type="PANTHER" id="PTHR30332">
    <property type="entry name" value="PROBABLE GENERAL SECRETION PATHWAY PROTEIN D"/>
    <property type="match status" value="1"/>
</dbReference>
<feature type="compositionally biased region" description="Polar residues" evidence="6">
    <location>
        <begin position="529"/>
        <end position="544"/>
    </location>
</feature>